<evidence type="ECO:0000256" key="4">
    <source>
        <dbReference type="ARBA" id="ARBA00022840"/>
    </source>
</evidence>
<keyword evidence="5 7" id="KW-1133">Transmembrane helix</keyword>
<evidence type="ECO:0000256" key="2">
    <source>
        <dbReference type="ARBA" id="ARBA00022692"/>
    </source>
</evidence>
<evidence type="ECO:0000259" key="8">
    <source>
        <dbReference type="PROSITE" id="PS50893"/>
    </source>
</evidence>
<dbReference type="PROSITE" id="PS00211">
    <property type="entry name" value="ABC_TRANSPORTER_1"/>
    <property type="match status" value="1"/>
</dbReference>
<evidence type="ECO:0000313" key="10">
    <source>
        <dbReference type="EMBL" id="MEL5992783.1"/>
    </source>
</evidence>
<dbReference type="InterPro" id="IPR027417">
    <property type="entry name" value="P-loop_NTPase"/>
</dbReference>
<evidence type="ECO:0000256" key="1">
    <source>
        <dbReference type="ARBA" id="ARBA00004651"/>
    </source>
</evidence>
<feature type="transmembrane region" description="Helical" evidence="7">
    <location>
        <begin position="143"/>
        <end position="162"/>
    </location>
</feature>
<feature type="transmembrane region" description="Helical" evidence="7">
    <location>
        <begin position="65"/>
        <end position="82"/>
    </location>
</feature>
<feature type="domain" description="ABC transporter" evidence="8">
    <location>
        <begin position="343"/>
        <end position="580"/>
    </location>
</feature>
<evidence type="ECO:0000256" key="7">
    <source>
        <dbReference type="SAM" id="Phobius"/>
    </source>
</evidence>
<dbReference type="Pfam" id="PF00005">
    <property type="entry name" value="ABC_tran"/>
    <property type="match status" value="1"/>
</dbReference>
<sequence>MKILYSYLRNYWPLLVLALGLAAVNQVFSLLDPYFFRKLIDHFAPKGGDLGAIHLVPFGPFLREALPYIGLMLGAAMVSRIAKNFQDYYVNVITQRLGAKMYSDGLRHSLELPYQVFEDQRSGETLGKLQKVRIDVEKLIQSFVNVLFTALVGIIFVMWYAITVYWPIALGYFLTIPLLGILSFFLSKRIKVIQKTIVAETTALAGSTTESLRNIELIKSLGLAQQETERLNATTDKILKLELRKVRYLRSLSFVQGTFVNLLRNVIVLLLLYLLVQRHISLGQFFSFFIYSFSIFGPLQELGNIIGVYRETEISLGNFQTILDTPKDVKPADPKSVAHIDNLAFDHVSFQHLTAKGKALTNISFGVKLGETIAFVGPSGSGKTTLVKLLVGLYPPLAGQIRYNGIPGDEIDLDELREQIGFVTQDTQLFAGTIRENLRFVAPHATDEECLLALHQAAADTLLARAPLGLDTVIGEGGVKVSGGEKQRLSIARALLRKPTLMVFDEATSALDSLTEEEIGKTVRELSGSRQHMTILIAHRLSTILHADRIFVLERGHIAEQGGHAELLAQKGLYYAMWRQQIGERKEAEVTSAVAV</sequence>
<comment type="subcellular location">
    <subcellularLocation>
        <location evidence="1">Cell membrane</location>
        <topology evidence="1">Multi-pass membrane protein</topology>
    </subcellularLocation>
</comment>
<dbReference type="InterPro" id="IPR003593">
    <property type="entry name" value="AAA+_ATPase"/>
</dbReference>
<reference evidence="10 11" key="1">
    <citation type="journal article" date="2018" name="Arch. Microbiol.">
        <title>Hymenobacter segetis sp. nov., isolated from soil.</title>
        <authorList>
            <person name="Ten L.N."/>
            <person name="Lim S.J."/>
            <person name="Kim B.O."/>
            <person name="Kang I.K."/>
            <person name="Jung H.Y."/>
        </authorList>
    </citation>
    <scope>NUCLEOTIDE SEQUENCE [LARGE SCALE GENOMIC DNA]</scope>
    <source>
        <strain evidence="10 11">S7-3-11</strain>
    </source>
</reference>
<keyword evidence="4 10" id="KW-0067">ATP-binding</keyword>
<dbReference type="SUPFAM" id="SSF52540">
    <property type="entry name" value="P-loop containing nucleoside triphosphate hydrolases"/>
    <property type="match status" value="1"/>
</dbReference>
<dbReference type="SMART" id="SM00382">
    <property type="entry name" value="AAA"/>
    <property type="match status" value="1"/>
</dbReference>
<protein>
    <submittedName>
        <fullName evidence="10">ABC transporter ATP-binding protein</fullName>
    </submittedName>
</protein>
<keyword evidence="2 7" id="KW-0812">Transmembrane</keyword>
<evidence type="ECO:0000259" key="9">
    <source>
        <dbReference type="PROSITE" id="PS50929"/>
    </source>
</evidence>
<keyword evidence="3" id="KW-0547">Nucleotide-binding</keyword>
<keyword evidence="11" id="KW-1185">Reference proteome</keyword>
<evidence type="ECO:0000313" key="11">
    <source>
        <dbReference type="Proteomes" id="UP001479606"/>
    </source>
</evidence>
<accession>A0ABU9LS98</accession>
<dbReference type="GO" id="GO:0005524">
    <property type="term" value="F:ATP binding"/>
    <property type="evidence" value="ECO:0007669"/>
    <property type="project" value="UniProtKB-KW"/>
</dbReference>
<name>A0ABU9LS98_9BACT</name>
<dbReference type="Pfam" id="PF00664">
    <property type="entry name" value="ABC_membrane"/>
    <property type="match status" value="1"/>
</dbReference>
<dbReference type="PROSITE" id="PS50893">
    <property type="entry name" value="ABC_TRANSPORTER_2"/>
    <property type="match status" value="1"/>
</dbReference>
<dbReference type="InterPro" id="IPR011527">
    <property type="entry name" value="ABC1_TM_dom"/>
</dbReference>
<dbReference type="Gene3D" id="3.40.50.300">
    <property type="entry name" value="P-loop containing nucleotide triphosphate hydrolases"/>
    <property type="match status" value="1"/>
</dbReference>
<feature type="transmembrane region" description="Helical" evidence="7">
    <location>
        <begin position="254"/>
        <end position="276"/>
    </location>
</feature>
<proteinExistence type="predicted"/>
<dbReference type="RefSeq" id="WP_342295348.1">
    <property type="nucleotide sequence ID" value="NZ_JBCEVZ010000002.1"/>
</dbReference>
<comment type="caution">
    <text evidence="10">The sequence shown here is derived from an EMBL/GenBank/DDBJ whole genome shotgun (WGS) entry which is preliminary data.</text>
</comment>
<feature type="transmembrane region" description="Helical" evidence="7">
    <location>
        <begin position="168"/>
        <end position="186"/>
    </location>
</feature>
<dbReference type="InterPro" id="IPR017871">
    <property type="entry name" value="ABC_transporter-like_CS"/>
</dbReference>
<dbReference type="PANTHER" id="PTHR24221:SF654">
    <property type="entry name" value="ATP-BINDING CASSETTE SUB-FAMILY B MEMBER 6"/>
    <property type="match status" value="1"/>
</dbReference>
<gene>
    <name evidence="10" type="ORF">AAFH49_01090</name>
</gene>
<dbReference type="Gene3D" id="1.20.1560.10">
    <property type="entry name" value="ABC transporter type 1, transmembrane domain"/>
    <property type="match status" value="1"/>
</dbReference>
<organism evidence="10 11">
    <name type="scientific">Hymenobacter segetis</name>
    <dbReference type="NCBI Taxonomy" id="2025509"/>
    <lineage>
        <taxon>Bacteria</taxon>
        <taxon>Pseudomonadati</taxon>
        <taxon>Bacteroidota</taxon>
        <taxon>Cytophagia</taxon>
        <taxon>Cytophagales</taxon>
        <taxon>Hymenobacteraceae</taxon>
        <taxon>Hymenobacter</taxon>
    </lineage>
</organism>
<evidence type="ECO:0000256" key="3">
    <source>
        <dbReference type="ARBA" id="ARBA00022741"/>
    </source>
</evidence>
<dbReference type="CDD" id="cd07346">
    <property type="entry name" value="ABC_6TM_exporters"/>
    <property type="match status" value="1"/>
</dbReference>
<feature type="domain" description="ABC transmembrane type-1" evidence="9">
    <location>
        <begin position="16"/>
        <end position="311"/>
    </location>
</feature>
<dbReference type="InterPro" id="IPR039421">
    <property type="entry name" value="Type_1_exporter"/>
</dbReference>
<evidence type="ECO:0000256" key="6">
    <source>
        <dbReference type="ARBA" id="ARBA00023136"/>
    </source>
</evidence>
<evidence type="ECO:0000256" key="5">
    <source>
        <dbReference type="ARBA" id="ARBA00022989"/>
    </source>
</evidence>
<dbReference type="PROSITE" id="PS50929">
    <property type="entry name" value="ABC_TM1F"/>
    <property type="match status" value="1"/>
</dbReference>
<dbReference type="PANTHER" id="PTHR24221">
    <property type="entry name" value="ATP-BINDING CASSETTE SUB-FAMILY B"/>
    <property type="match status" value="1"/>
</dbReference>
<dbReference type="EMBL" id="JBCEVZ010000002">
    <property type="protein sequence ID" value="MEL5992783.1"/>
    <property type="molecule type" value="Genomic_DNA"/>
</dbReference>
<dbReference type="InterPro" id="IPR036640">
    <property type="entry name" value="ABC1_TM_sf"/>
</dbReference>
<keyword evidence="6 7" id="KW-0472">Membrane</keyword>
<dbReference type="InterPro" id="IPR003439">
    <property type="entry name" value="ABC_transporter-like_ATP-bd"/>
</dbReference>
<dbReference type="Proteomes" id="UP001479606">
    <property type="component" value="Unassembled WGS sequence"/>
</dbReference>
<dbReference type="SUPFAM" id="SSF90123">
    <property type="entry name" value="ABC transporter transmembrane region"/>
    <property type="match status" value="1"/>
</dbReference>